<dbReference type="RefSeq" id="WP_058441208.1">
    <property type="nucleotide sequence ID" value="NZ_CAAAHU010000006.1"/>
</dbReference>
<dbReference type="Pfam" id="PF13439">
    <property type="entry name" value="Glyco_transf_4"/>
    <property type="match status" value="1"/>
</dbReference>
<dbReference type="InterPro" id="IPR001296">
    <property type="entry name" value="Glyco_trans_1"/>
</dbReference>
<dbReference type="Proteomes" id="UP000054742">
    <property type="component" value="Unassembled WGS sequence"/>
</dbReference>
<dbReference type="GO" id="GO:0016757">
    <property type="term" value="F:glycosyltransferase activity"/>
    <property type="evidence" value="ECO:0007669"/>
    <property type="project" value="UniProtKB-KW"/>
</dbReference>
<keyword evidence="4" id="KW-0328">Glycosyltransferase</keyword>
<dbReference type="STRING" id="29422.Lbru_1127"/>
<protein>
    <submittedName>
        <fullName evidence="4">Glycosyltransferase</fullName>
        <ecNumber evidence="4">2.4.1.-</ecNumber>
    </submittedName>
</protein>
<name>A0A0W0SNH1_9GAMM</name>
<dbReference type="PATRIC" id="fig|29422.6.peg.1184"/>
<sequence length="434" mass="50132">MSKILISNFTLSPDHFPFDGVKTHNSELIQTLSESKYPVSLLLSADRLYRTHTLSPFNQFLLNNREWHLQSSILTKKRLKKRLFKSFIRRKLTHFDAKNLDLTSFPAWSGLDKIYMEELLKRKATTYYNMRKKLWQIPHFTDFNLFLQNYPFPVLVKNIPNILFIHDLIPLTHPHLVNFSPRSWFNLMKAMIKRYDRILAISEHTKLSLLTHFNVDEKKIDVVYQSVHSNAEQYSNVDTTAILNPLGLKPKEFLLYVARLEPRKNHLRLMEAYQYANVNMPLILVGRLDTHNLILPPGIKKLIESPQSTIKLNRQKKIVWLSEVSNLTLSALYQSAKGLIYPSEAEGFGLPIVEAFTYGCPVAAANTTAIPEVTGNAALLFNPYCIKDIAKAMTSLCRDTNLCTHLADLGQVRATYFSREEYRNRLLNTLSSYI</sequence>
<keyword evidence="1 4" id="KW-0808">Transferase</keyword>
<dbReference type="InterPro" id="IPR028098">
    <property type="entry name" value="Glyco_trans_4-like_N"/>
</dbReference>
<feature type="domain" description="Glycosyltransferase subfamily 4-like N-terminal" evidence="3">
    <location>
        <begin position="154"/>
        <end position="227"/>
    </location>
</feature>
<dbReference type="CDD" id="cd03809">
    <property type="entry name" value="GT4_MtfB-like"/>
    <property type="match status" value="1"/>
</dbReference>
<evidence type="ECO:0000259" key="3">
    <source>
        <dbReference type="Pfam" id="PF13439"/>
    </source>
</evidence>
<evidence type="ECO:0000313" key="4">
    <source>
        <dbReference type="EMBL" id="KTC84912.1"/>
    </source>
</evidence>
<dbReference type="SUPFAM" id="SSF53756">
    <property type="entry name" value="UDP-Glycosyltransferase/glycogen phosphorylase"/>
    <property type="match status" value="1"/>
</dbReference>
<dbReference type="AlphaFoldDB" id="A0A0W0SNH1"/>
<dbReference type="PANTHER" id="PTHR46401:SF2">
    <property type="entry name" value="GLYCOSYLTRANSFERASE WBBK-RELATED"/>
    <property type="match status" value="1"/>
</dbReference>
<keyword evidence="5" id="KW-1185">Reference proteome</keyword>
<feature type="domain" description="Glycosyl transferase family 1" evidence="2">
    <location>
        <begin position="248"/>
        <end position="407"/>
    </location>
</feature>
<dbReference type="EMBL" id="LNXV01000008">
    <property type="protein sequence ID" value="KTC84912.1"/>
    <property type="molecule type" value="Genomic_DNA"/>
</dbReference>
<proteinExistence type="predicted"/>
<dbReference type="Gene3D" id="3.40.50.2000">
    <property type="entry name" value="Glycogen Phosphorylase B"/>
    <property type="match status" value="2"/>
</dbReference>
<organism evidence="4 5">
    <name type="scientific">Legionella brunensis</name>
    <dbReference type="NCBI Taxonomy" id="29422"/>
    <lineage>
        <taxon>Bacteria</taxon>
        <taxon>Pseudomonadati</taxon>
        <taxon>Pseudomonadota</taxon>
        <taxon>Gammaproteobacteria</taxon>
        <taxon>Legionellales</taxon>
        <taxon>Legionellaceae</taxon>
        <taxon>Legionella</taxon>
    </lineage>
</organism>
<evidence type="ECO:0000313" key="5">
    <source>
        <dbReference type="Proteomes" id="UP000054742"/>
    </source>
</evidence>
<comment type="caution">
    <text evidence="4">The sequence shown here is derived from an EMBL/GenBank/DDBJ whole genome shotgun (WGS) entry which is preliminary data.</text>
</comment>
<evidence type="ECO:0000259" key="2">
    <source>
        <dbReference type="Pfam" id="PF00534"/>
    </source>
</evidence>
<evidence type="ECO:0000256" key="1">
    <source>
        <dbReference type="ARBA" id="ARBA00022679"/>
    </source>
</evidence>
<dbReference type="EC" id="2.4.1.-" evidence="4"/>
<gene>
    <name evidence="4" type="ORF">Lbru_1127</name>
</gene>
<dbReference type="PANTHER" id="PTHR46401">
    <property type="entry name" value="GLYCOSYLTRANSFERASE WBBK-RELATED"/>
    <property type="match status" value="1"/>
</dbReference>
<dbReference type="Pfam" id="PF00534">
    <property type="entry name" value="Glycos_transf_1"/>
    <property type="match status" value="1"/>
</dbReference>
<dbReference type="OrthoDB" id="9764577at2"/>
<accession>A0A0W0SNH1</accession>
<reference evidence="4 5" key="1">
    <citation type="submission" date="2015-11" db="EMBL/GenBank/DDBJ databases">
        <title>Genomic analysis of 38 Legionella species identifies large and diverse effector repertoires.</title>
        <authorList>
            <person name="Burstein D."/>
            <person name="Amaro F."/>
            <person name="Zusman T."/>
            <person name="Lifshitz Z."/>
            <person name="Cohen O."/>
            <person name="Gilbert J.A."/>
            <person name="Pupko T."/>
            <person name="Shuman H.A."/>
            <person name="Segal G."/>
        </authorList>
    </citation>
    <scope>NUCLEOTIDE SEQUENCE [LARGE SCALE GENOMIC DNA]</scope>
    <source>
        <strain evidence="4 5">ATCC 43878</strain>
    </source>
</reference>